<dbReference type="Proteomes" id="UP000248886">
    <property type="component" value="Unassembled WGS sequence"/>
</dbReference>
<gene>
    <name evidence="2" type="ORF">DN052_11885</name>
</gene>
<name>A0A2W1K3Q6_ACIFR</name>
<keyword evidence="1" id="KW-0472">Membrane</keyword>
<protein>
    <submittedName>
        <fullName evidence="2">Uncharacterized protein</fullName>
    </submittedName>
</protein>
<proteinExistence type="predicted"/>
<dbReference type="AlphaFoldDB" id="A0A2W1K3Q6"/>
<reference evidence="2 3" key="1">
    <citation type="submission" date="2018-06" db="EMBL/GenBank/DDBJ databases">
        <title>Draft sequence of Acidithiobacillus ferrooxidans CCM 4253.</title>
        <authorList>
            <person name="Moya-Beltran A."/>
            <person name="Castro M."/>
            <person name="Covarrubias P.C."/>
            <person name="Issotta F."/>
            <person name="Janiczek O."/>
            <person name="Mandl M."/>
            <person name="Kucera J."/>
            <person name="Quatrini R."/>
        </authorList>
    </citation>
    <scope>NUCLEOTIDE SEQUENCE [LARGE SCALE GENOMIC DNA]</scope>
    <source>
        <strain evidence="2 3">CCM 4253</strain>
    </source>
</reference>
<keyword evidence="1" id="KW-1133">Transmembrane helix</keyword>
<sequence length="75" mass="8176">MRCGLIQYLWSIARRIWNWSFTPGARELRDLTAYGVAGAVLCGSAAYLILSHDTLDILAAAANGLLWGIIIGLKL</sequence>
<comment type="caution">
    <text evidence="2">The sequence shown here is derived from an EMBL/GenBank/DDBJ whole genome shotgun (WGS) entry which is preliminary data.</text>
</comment>
<evidence type="ECO:0000313" key="2">
    <source>
        <dbReference type="EMBL" id="PZD81090.1"/>
    </source>
</evidence>
<feature type="transmembrane region" description="Helical" evidence="1">
    <location>
        <begin position="55"/>
        <end position="73"/>
    </location>
</feature>
<feature type="transmembrane region" description="Helical" evidence="1">
    <location>
        <begin position="31"/>
        <end position="49"/>
    </location>
</feature>
<organism evidence="2 3">
    <name type="scientific">Acidithiobacillus ferrooxidans</name>
    <name type="common">Thiobacillus ferrooxidans</name>
    <dbReference type="NCBI Taxonomy" id="920"/>
    <lineage>
        <taxon>Bacteria</taxon>
        <taxon>Pseudomonadati</taxon>
        <taxon>Pseudomonadota</taxon>
        <taxon>Acidithiobacillia</taxon>
        <taxon>Acidithiobacillales</taxon>
        <taxon>Acidithiobacillaceae</taxon>
        <taxon>Acidithiobacillus</taxon>
    </lineage>
</organism>
<keyword evidence="1" id="KW-0812">Transmembrane</keyword>
<evidence type="ECO:0000313" key="3">
    <source>
        <dbReference type="Proteomes" id="UP000248886"/>
    </source>
</evidence>
<accession>A0A2W1K3Q6</accession>
<evidence type="ECO:0000256" key="1">
    <source>
        <dbReference type="SAM" id="Phobius"/>
    </source>
</evidence>
<dbReference type="EMBL" id="QKQP01000005">
    <property type="protein sequence ID" value="PZD81090.1"/>
    <property type="molecule type" value="Genomic_DNA"/>
</dbReference>